<dbReference type="KEGG" id="hnv:DDQ68_03325"/>
<sequence length="83" mass="8412">MKNTLLALALFAFTGTAAFAHETPGKTAKGKKDTCPAMAAAQCTRMASGNTAGMPACCRAKMAKMAAASATTAQMKAPVTKTI</sequence>
<gene>
    <name evidence="2" type="ORF">DDQ68_03325</name>
</gene>
<dbReference type="AlphaFoldDB" id="A0A2Z3GR73"/>
<feature type="chain" id="PRO_5016240554" evidence="1">
    <location>
        <begin position="21"/>
        <end position="83"/>
    </location>
</feature>
<accession>A0A2Z3GR73</accession>
<organism evidence="2 3">
    <name type="scientific">Hymenobacter nivis</name>
    <dbReference type="NCBI Taxonomy" id="1850093"/>
    <lineage>
        <taxon>Bacteria</taxon>
        <taxon>Pseudomonadati</taxon>
        <taxon>Bacteroidota</taxon>
        <taxon>Cytophagia</taxon>
        <taxon>Cytophagales</taxon>
        <taxon>Hymenobacteraceae</taxon>
        <taxon>Hymenobacter</taxon>
    </lineage>
</organism>
<protein>
    <submittedName>
        <fullName evidence="2">Uncharacterized protein</fullName>
    </submittedName>
</protein>
<feature type="signal peptide" evidence="1">
    <location>
        <begin position="1"/>
        <end position="20"/>
    </location>
</feature>
<proteinExistence type="predicted"/>
<dbReference type="EMBL" id="CP029145">
    <property type="protein sequence ID" value="AWM31904.1"/>
    <property type="molecule type" value="Genomic_DNA"/>
</dbReference>
<evidence type="ECO:0000313" key="2">
    <source>
        <dbReference type="EMBL" id="AWM31904.1"/>
    </source>
</evidence>
<dbReference type="OrthoDB" id="10017665at2"/>
<keyword evidence="3" id="KW-1185">Reference proteome</keyword>
<reference evidence="3" key="1">
    <citation type="submission" date="2018-04" db="EMBL/GenBank/DDBJ databases">
        <title>Complete genome of Antarctic heterotrophic bacterium Hymenobacter nivis.</title>
        <authorList>
            <person name="Terashima M."/>
        </authorList>
    </citation>
    <scope>NUCLEOTIDE SEQUENCE [LARGE SCALE GENOMIC DNA]</scope>
    <source>
        <strain evidence="3">NBRC 111535</strain>
    </source>
</reference>
<dbReference type="RefSeq" id="WP_109654821.1">
    <property type="nucleotide sequence ID" value="NZ_CP029145.1"/>
</dbReference>
<evidence type="ECO:0000313" key="3">
    <source>
        <dbReference type="Proteomes" id="UP000245999"/>
    </source>
</evidence>
<name>A0A2Z3GR73_9BACT</name>
<evidence type="ECO:0000256" key="1">
    <source>
        <dbReference type="SAM" id="SignalP"/>
    </source>
</evidence>
<keyword evidence="1" id="KW-0732">Signal</keyword>
<dbReference type="Proteomes" id="UP000245999">
    <property type="component" value="Chromosome"/>
</dbReference>